<organism evidence="8 9">
    <name type="scientific">Candidatus Falkowbacteria bacterium RIFOXYC2_FULL_48_21</name>
    <dbReference type="NCBI Taxonomy" id="1798005"/>
    <lineage>
        <taxon>Bacteria</taxon>
        <taxon>Candidatus Falkowiibacteriota</taxon>
    </lineage>
</organism>
<dbReference type="HAMAP" id="MF_00009">
    <property type="entry name" value="Endoribonucl_YbeY"/>
    <property type="match status" value="1"/>
</dbReference>
<evidence type="ECO:0000256" key="2">
    <source>
        <dbReference type="ARBA" id="ARBA00022722"/>
    </source>
</evidence>
<dbReference type="InterPro" id="IPR023091">
    <property type="entry name" value="MetalPrtase_cat_dom_sf_prd"/>
</dbReference>
<evidence type="ECO:0000256" key="7">
    <source>
        <dbReference type="HAMAP-Rule" id="MF_00009"/>
    </source>
</evidence>
<comment type="cofactor">
    <cofactor evidence="7">
        <name>Zn(2+)</name>
        <dbReference type="ChEBI" id="CHEBI:29105"/>
    </cofactor>
    <text evidence="7">Binds 1 zinc ion.</text>
</comment>
<evidence type="ECO:0000256" key="5">
    <source>
        <dbReference type="ARBA" id="ARBA00022801"/>
    </source>
</evidence>
<keyword evidence="2 7" id="KW-0540">Nuclease</keyword>
<keyword evidence="6 7" id="KW-0862">Zinc</keyword>
<comment type="subcellular location">
    <subcellularLocation>
        <location evidence="7">Cytoplasm</location>
    </subcellularLocation>
</comment>
<dbReference type="GO" id="GO:0004222">
    <property type="term" value="F:metalloendopeptidase activity"/>
    <property type="evidence" value="ECO:0007669"/>
    <property type="project" value="InterPro"/>
</dbReference>
<protein>
    <recommendedName>
        <fullName evidence="7">Endoribonuclease YbeY</fullName>
        <ecNumber evidence="7">3.1.-.-</ecNumber>
    </recommendedName>
</protein>
<evidence type="ECO:0000256" key="6">
    <source>
        <dbReference type="ARBA" id="ARBA00022833"/>
    </source>
</evidence>
<evidence type="ECO:0000313" key="8">
    <source>
        <dbReference type="EMBL" id="OGF34884.1"/>
    </source>
</evidence>
<dbReference type="AlphaFoldDB" id="A0A1F5T7G3"/>
<keyword evidence="3 7" id="KW-0479">Metal-binding</keyword>
<evidence type="ECO:0000256" key="3">
    <source>
        <dbReference type="ARBA" id="ARBA00022723"/>
    </source>
</evidence>
<keyword evidence="4 7" id="KW-0255">Endonuclease</keyword>
<comment type="function">
    <text evidence="7">Single strand-specific metallo-endoribonuclease involved in late-stage 70S ribosome quality control and in maturation of the 3' terminus of the 16S rRNA.</text>
</comment>
<dbReference type="Gene3D" id="3.40.390.30">
    <property type="entry name" value="Metalloproteases ('zincins'), catalytic domain"/>
    <property type="match status" value="1"/>
</dbReference>
<dbReference type="Proteomes" id="UP000178656">
    <property type="component" value="Unassembled WGS sequence"/>
</dbReference>
<proteinExistence type="inferred from homology"/>
<dbReference type="InterPro" id="IPR020549">
    <property type="entry name" value="YbeY_CS"/>
</dbReference>
<evidence type="ECO:0000256" key="4">
    <source>
        <dbReference type="ARBA" id="ARBA00022759"/>
    </source>
</evidence>
<keyword evidence="5 7" id="KW-0378">Hydrolase</keyword>
<feature type="binding site" evidence="7">
    <location>
        <position position="120"/>
    </location>
    <ligand>
        <name>Zn(2+)</name>
        <dbReference type="ChEBI" id="CHEBI:29105"/>
        <note>catalytic</note>
    </ligand>
</feature>
<dbReference type="Pfam" id="PF02130">
    <property type="entry name" value="YbeY"/>
    <property type="match status" value="1"/>
</dbReference>
<dbReference type="PROSITE" id="PS01306">
    <property type="entry name" value="UPF0054"/>
    <property type="match status" value="1"/>
</dbReference>
<dbReference type="EMBL" id="MFGM01000066">
    <property type="protein sequence ID" value="OGF34884.1"/>
    <property type="molecule type" value="Genomic_DNA"/>
</dbReference>
<gene>
    <name evidence="7" type="primary">ybeY</name>
    <name evidence="8" type="ORF">A2482_04955</name>
</gene>
<evidence type="ECO:0000313" key="9">
    <source>
        <dbReference type="Proteomes" id="UP000178656"/>
    </source>
</evidence>
<keyword evidence="7" id="KW-0698">rRNA processing</keyword>
<dbReference type="GO" id="GO:0005737">
    <property type="term" value="C:cytoplasm"/>
    <property type="evidence" value="ECO:0007669"/>
    <property type="project" value="UniProtKB-SubCell"/>
</dbReference>
<dbReference type="GO" id="GO:0008270">
    <property type="term" value="F:zinc ion binding"/>
    <property type="evidence" value="ECO:0007669"/>
    <property type="project" value="UniProtKB-UniRule"/>
</dbReference>
<dbReference type="InterPro" id="IPR002036">
    <property type="entry name" value="YbeY"/>
</dbReference>
<comment type="similarity">
    <text evidence="1 7">Belongs to the endoribonuclease YbeY family.</text>
</comment>
<keyword evidence="7" id="KW-0690">Ribosome biogenesis</keyword>
<feature type="binding site" evidence="7">
    <location>
        <position position="114"/>
    </location>
    <ligand>
        <name>Zn(2+)</name>
        <dbReference type="ChEBI" id="CHEBI:29105"/>
        <note>catalytic</note>
    </ligand>
</feature>
<dbReference type="PANTHER" id="PTHR46986">
    <property type="entry name" value="ENDORIBONUCLEASE YBEY, CHLOROPLASTIC"/>
    <property type="match status" value="1"/>
</dbReference>
<name>A0A1F5T7G3_9BACT</name>
<keyword evidence="7" id="KW-0963">Cytoplasm</keyword>
<dbReference type="NCBIfam" id="TIGR00043">
    <property type="entry name" value="rRNA maturation RNase YbeY"/>
    <property type="match status" value="1"/>
</dbReference>
<dbReference type="SUPFAM" id="SSF55486">
    <property type="entry name" value="Metalloproteases ('zincins'), catalytic domain"/>
    <property type="match status" value="1"/>
</dbReference>
<sequence>MIEIEVNNRTGCPVPLKKIQALLDFASARLAARRKQRLSLAFVGVKTMHGLNRTYRKKDRPTDVLSFGHVDGFFGEDTIGEIIICPVVARAQAREFGHSFDDEIIKLVLHGYLHLLGFDHEGAKEAGRMEGLENKILTQFYG</sequence>
<dbReference type="EC" id="3.1.-.-" evidence="7"/>
<reference evidence="8 9" key="1">
    <citation type="journal article" date="2016" name="Nat. Commun.">
        <title>Thousands of microbial genomes shed light on interconnected biogeochemical processes in an aquifer system.</title>
        <authorList>
            <person name="Anantharaman K."/>
            <person name="Brown C.T."/>
            <person name="Hug L.A."/>
            <person name="Sharon I."/>
            <person name="Castelle C.J."/>
            <person name="Probst A.J."/>
            <person name="Thomas B.C."/>
            <person name="Singh A."/>
            <person name="Wilkins M.J."/>
            <person name="Karaoz U."/>
            <person name="Brodie E.L."/>
            <person name="Williams K.H."/>
            <person name="Hubbard S.S."/>
            <person name="Banfield J.F."/>
        </authorList>
    </citation>
    <scope>NUCLEOTIDE SEQUENCE [LARGE SCALE GENOMIC DNA]</scope>
</reference>
<accession>A0A1F5T7G3</accession>
<comment type="caution">
    <text evidence="8">The sequence shown here is derived from an EMBL/GenBank/DDBJ whole genome shotgun (WGS) entry which is preliminary data.</text>
</comment>
<dbReference type="PANTHER" id="PTHR46986:SF1">
    <property type="entry name" value="ENDORIBONUCLEASE YBEY, CHLOROPLASTIC"/>
    <property type="match status" value="1"/>
</dbReference>
<dbReference type="GO" id="GO:0006364">
    <property type="term" value="P:rRNA processing"/>
    <property type="evidence" value="ECO:0007669"/>
    <property type="project" value="UniProtKB-UniRule"/>
</dbReference>
<evidence type="ECO:0000256" key="1">
    <source>
        <dbReference type="ARBA" id="ARBA00010875"/>
    </source>
</evidence>
<feature type="binding site" evidence="7">
    <location>
        <position position="110"/>
    </location>
    <ligand>
        <name>Zn(2+)</name>
        <dbReference type="ChEBI" id="CHEBI:29105"/>
        <note>catalytic</note>
    </ligand>
</feature>
<dbReference type="GO" id="GO:0004521">
    <property type="term" value="F:RNA endonuclease activity"/>
    <property type="evidence" value="ECO:0007669"/>
    <property type="project" value="UniProtKB-UniRule"/>
</dbReference>